<dbReference type="Proteomes" id="UP000230423">
    <property type="component" value="Unassembled WGS sequence"/>
</dbReference>
<dbReference type="Pfam" id="PF07914">
    <property type="entry name" value="DUF1679"/>
    <property type="match status" value="1"/>
</dbReference>
<proteinExistence type="predicted"/>
<evidence type="ECO:0000313" key="2">
    <source>
        <dbReference type="Proteomes" id="UP000230423"/>
    </source>
</evidence>
<gene>
    <name evidence="1" type="ORF">TELCIR_15419</name>
</gene>
<dbReference type="AlphaFoldDB" id="A0A2G9TY74"/>
<dbReference type="OrthoDB" id="5862692at2759"/>
<name>A0A2G9TY74_TELCI</name>
<accession>A0A2G9TY74</accession>
<protein>
    <submittedName>
        <fullName evidence="1">Uncharacterized protein</fullName>
    </submittedName>
</protein>
<sequence>MKMFTDWNPVKGYIIMEYLDNLKAVHIYENVTAKEVKQILRHKAAMEASSLEMPPEERNEYRSPFKTLLGTIFKKEILDQTMTMFTTFGDGKLAKKGEHMKEILPDLVDLDWVENMATELG</sequence>
<keyword evidence="2" id="KW-1185">Reference proteome</keyword>
<dbReference type="InterPro" id="IPR012877">
    <property type="entry name" value="Dhs-27"/>
</dbReference>
<dbReference type="PANTHER" id="PTHR23020:SF8">
    <property type="entry name" value="CHK KINASE-LIKE DOMAIN-CONTAINING PROTEIN"/>
    <property type="match status" value="1"/>
</dbReference>
<evidence type="ECO:0000313" key="1">
    <source>
        <dbReference type="EMBL" id="PIO62999.1"/>
    </source>
</evidence>
<organism evidence="1 2">
    <name type="scientific">Teladorsagia circumcincta</name>
    <name type="common">Brown stomach worm</name>
    <name type="synonym">Ostertagia circumcincta</name>
    <dbReference type="NCBI Taxonomy" id="45464"/>
    <lineage>
        <taxon>Eukaryota</taxon>
        <taxon>Metazoa</taxon>
        <taxon>Ecdysozoa</taxon>
        <taxon>Nematoda</taxon>
        <taxon>Chromadorea</taxon>
        <taxon>Rhabditida</taxon>
        <taxon>Rhabditina</taxon>
        <taxon>Rhabditomorpha</taxon>
        <taxon>Strongyloidea</taxon>
        <taxon>Trichostrongylidae</taxon>
        <taxon>Teladorsagia</taxon>
    </lineage>
</organism>
<dbReference type="EMBL" id="KZ351406">
    <property type="protein sequence ID" value="PIO62999.1"/>
    <property type="molecule type" value="Genomic_DNA"/>
</dbReference>
<dbReference type="InterPro" id="IPR052961">
    <property type="entry name" value="Oxido-Kinase-like_Enzymes"/>
</dbReference>
<reference evidence="1 2" key="1">
    <citation type="submission" date="2015-09" db="EMBL/GenBank/DDBJ databases">
        <title>Draft genome of the parasitic nematode Teladorsagia circumcincta isolate WARC Sus (inbred).</title>
        <authorList>
            <person name="Mitreva M."/>
        </authorList>
    </citation>
    <scope>NUCLEOTIDE SEQUENCE [LARGE SCALE GENOMIC DNA]</scope>
    <source>
        <strain evidence="1 2">S</strain>
    </source>
</reference>
<dbReference type="PANTHER" id="PTHR23020">
    <property type="entry name" value="UNCHARACTERIZED NUCLEAR HORMONE RECEPTOR-RELATED"/>
    <property type="match status" value="1"/>
</dbReference>